<proteinExistence type="predicted"/>
<feature type="domain" description="Tyrosine specific protein phosphatases" evidence="2">
    <location>
        <begin position="25"/>
        <end position="90"/>
    </location>
</feature>
<keyword evidence="4" id="KW-1185">Reference proteome</keyword>
<dbReference type="PANTHER" id="PTHR10367">
    <property type="entry name" value="MRNA-CAPPING ENZYME"/>
    <property type="match status" value="1"/>
</dbReference>
<dbReference type="InterPro" id="IPR000387">
    <property type="entry name" value="Tyr_Pase_dom"/>
</dbReference>
<name>A0A699ZW54_HAELA</name>
<dbReference type="SUPFAM" id="SSF52799">
    <property type="entry name" value="(Phosphotyrosine protein) phosphatases II"/>
    <property type="match status" value="1"/>
</dbReference>
<protein>
    <submittedName>
        <fullName evidence="3">Tyr_phosphatase_2 domain-containing protein</fullName>
    </submittedName>
</protein>
<evidence type="ECO:0000313" key="4">
    <source>
        <dbReference type="Proteomes" id="UP000485058"/>
    </source>
</evidence>
<dbReference type="Gene3D" id="3.90.190.10">
    <property type="entry name" value="Protein tyrosine phosphatase superfamily"/>
    <property type="match status" value="1"/>
</dbReference>
<dbReference type="GO" id="GO:0006370">
    <property type="term" value="P:7-methylguanosine mRNA capping"/>
    <property type="evidence" value="ECO:0007669"/>
    <property type="project" value="TreeGrafter"/>
</dbReference>
<feature type="non-terminal residue" evidence="3">
    <location>
        <position position="1"/>
    </location>
</feature>
<dbReference type="Pfam" id="PF00782">
    <property type="entry name" value="DSPc"/>
    <property type="match status" value="1"/>
</dbReference>
<dbReference type="InterPro" id="IPR051029">
    <property type="entry name" value="mRNA_Capping_Enz/RNA_Phosphat"/>
</dbReference>
<dbReference type="PANTHER" id="PTHR10367:SF17">
    <property type="entry name" value="MRNA-CAPPING ENZYME"/>
    <property type="match status" value="1"/>
</dbReference>
<dbReference type="GO" id="GO:0004484">
    <property type="term" value="F:mRNA guanylyltransferase activity"/>
    <property type="evidence" value="ECO:0007669"/>
    <property type="project" value="TreeGrafter"/>
</dbReference>
<dbReference type="Proteomes" id="UP000485058">
    <property type="component" value="Unassembled WGS sequence"/>
</dbReference>
<evidence type="ECO:0000256" key="1">
    <source>
        <dbReference type="SAM" id="MobiDB-lite"/>
    </source>
</evidence>
<accession>A0A699ZW54</accession>
<dbReference type="InterPro" id="IPR029021">
    <property type="entry name" value="Prot-tyrosine_phosphatase-like"/>
</dbReference>
<reference evidence="3 4" key="1">
    <citation type="submission" date="2020-02" db="EMBL/GenBank/DDBJ databases">
        <title>Draft genome sequence of Haematococcus lacustris strain NIES-144.</title>
        <authorList>
            <person name="Morimoto D."/>
            <person name="Nakagawa S."/>
            <person name="Yoshida T."/>
            <person name="Sawayama S."/>
        </authorList>
    </citation>
    <scope>NUCLEOTIDE SEQUENCE [LARGE SCALE GENOMIC DNA]</scope>
    <source>
        <strain evidence="3 4">NIES-144</strain>
    </source>
</reference>
<dbReference type="PROSITE" id="PS00383">
    <property type="entry name" value="TYR_PHOSPHATASE_1"/>
    <property type="match status" value="1"/>
</dbReference>
<dbReference type="GO" id="GO:0016787">
    <property type="term" value="F:hydrolase activity"/>
    <property type="evidence" value="ECO:0007669"/>
    <property type="project" value="UniProtKB-ARBA"/>
</dbReference>
<dbReference type="AlphaFoldDB" id="A0A699ZW54"/>
<evidence type="ECO:0000313" key="3">
    <source>
        <dbReference type="EMBL" id="GFH23819.1"/>
    </source>
</evidence>
<comment type="caution">
    <text evidence="3">The sequence shown here is derived from an EMBL/GenBank/DDBJ whole genome shotgun (WGS) entry which is preliminary data.</text>
</comment>
<dbReference type="InterPro" id="IPR016130">
    <property type="entry name" value="Tyr_Pase_AS"/>
</dbReference>
<dbReference type="PROSITE" id="PS50056">
    <property type="entry name" value="TYR_PHOSPHATASE_2"/>
    <property type="match status" value="1"/>
</dbReference>
<evidence type="ECO:0000259" key="2">
    <source>
        <dbReference type="PROSITE" id="PS50056"/>
    </source>
</evidence>
<dbReference type="InterPro" id="IPR000340">
    <property type="entry name" value="Dual-sp_phosphatase_cat-dom"/>
</dbReference>
<feature type="region of interest" description="Disordered" evidence="1">
    <location>
        <begin position="124"/>
        <end position="155"/>
    </location>
</feature>
<dbReference type="EMBL" id="BLLF01002371">
    <property type="protein sequence ID" value="GFH23819.1"/>
    <property type="molecule type" value="Genomic_DNA"/>
</dbReference>
<sequence>LYTSDIPEGVAYAHIHLVAKELPPPSFVDEVCRTAQHFWAQHPEDFIAVHCAYGFNRTGFVMACYLVQVCGLSVDEALDAFKASRPPGVKHDTFRQELFRRAQYLLTSGQLSALQLEGLLAATTPSGLQPAQGPEPGSRTPGGRSPARSSLPVPDRSLGAIKWQTEAVQAQHDAELDLVVKTMEEA</sequence>
<organism evidence="3 4">
    <name type="scientific">Haematococcus lacustris</name>
    <name type="common">Green alga</name>
    <name type="synonym">Haematococcus pluvialis</name>
    <dbReference type="NCBI Taxonomy" id="44745"/>
    <lineage>
        <taxon>Eukaryota</taxon>
        <taxon>Viridiplantae</taxon>
        <taxon>Chlorophyta</taxon>
        <taxon>core chlorophytes</taxon>
        <taxon>Chlorophyceae</taxon>
        <taxon>CS clade</taxon>
        <taxon>Chlamydomonadales</taxon>
        <taxon>Haematococcaceae</taxon>
        <taxon>Haematococcus</taxon>
    </lineage>
</organism>
<gene>
    <name evidence="3" type="ORF">HaLaN_21501</name>
</gene>